<dbReference type="STRING" id="1002526.SAMN05216578_11136"/>
<keyword evidence="1" id="KW-0812">Transmembrane</keyword>
<keyword evidence="1" id="KW-0472">Membrane</keyword>
<feature type="transmembrane region" description="Helical" evidence="1">
    <location>
        <begin position="12"/>
        <end position="37"/>
    </location>
</feature>
<evidence type="ECO:0000259" key="2">
    <source>
        <dbReference type="Pfam" id="PF07811"/>
    </source>
</evidence>
<evidence type="ECO:0000313" key="3">
    <source>
        <dbReference type="EMBL" id="SFQ87403.1"/>
    </source>
</evidence>
<reference evidence="3 4" key="1">
    <citation type="submission" date="2016-10" db="EMBL/GenBank/DDBJ databases">
        <authorList>
            <person name="de Groot N.N."/>
        </authorList>
    </citation>
    <scope>NUCLEOTIDE SEQUENCE [LARGE SCALE GENOMIC DNA]</scope>
    <source>
        <strain evidence="3 4">JCM 18415</strain>
    </source>
</reference>
<evidence type="ECO:0000313" key="4">
    <source>
        <dbReference type="Proteomes" id="UP000242815"/>
    </source>
</evidence>
<dbReference type="OrthoDB" id="6870417at2"/>
<keyword evidence="1" id="KW-1133">Transmembrane helix</keyword>
<dbReference type="AlphaFoldDB" id="A0A1I6C2H5"/>
<gene>
    <name evidence="3" type="ORF">SAMN05216578_11136</name>
</gene>
<dbReference type="Proteomes" id="UP000242815">
    <property type="component" value="Unassembled WGS sequence"/>
</dbReference>
<name>A0A1I6C2H5_9GAMM</name>
<dbReference type="Pfam" id="PF07811">
    <property type="entry name" value="TadE"/>
    <property type="match status" value="1"/>
</dbReference>
<dbReference type="InterPro" id="IPR012495">
    <property type="entry name" value="TadE-like_dom"/>
</dbReference>
<dbReference type="EMBL" id="FOYD01000011">
    <property type="protein sequence ID" value="SFQ87403.1"/>
    <property type="molecule type" value="Genomic_DNA"/>
</dbReference>
<organism evidence="3 4">
    <name type="scientific">Halopseudomonas formosensis</name>
    <dbReference type="NCBI Taxonomy" id="1002526"/>
    <lineage>
        <taxon>Bacteria</taxon>
        <taxon>Pseudomonadati</taxon>
        <taxon>Pseudomonadota</taxon>
        <taxon>Gammaproteobacteria</taxon>
        <taxon>Pseudomonadales</taxon>
        <taxon>Pseudomonadaceae</taxon>
        <taxon>Halopseudomonas</taxon>
    </lineage>
</organism>
<evidence type="ECO:0000256" key="1">
    <source>
        <dbReference type="SAM" id="Phobius"/>
    </source>
</evidence>
<protein>
    <submittedName>
        <fullName evidence="3">TadE-like protein</fullName>
    </submittedName>
</protein>
<proteinExistence type="predicted"/>
<accession>A0A1I6C2H5</accession>
<sequence length="152" mass="16934">MTHPNARTHQRGAVSIEFAFIFMLVMALFYGMVGYVVPLLMASSYQEVAADAAREAVLFAFDHGAQELRQQVARDVVADSWLPADWTQPCSDYPSGQYLKESADRISACIRHSRPSEILPQVSLFGWRYPVLPAEIRGEATILRRSTGAFAP</sequence>
<feature type="domain" description="TadE-like" evidence="2">
    <location>
        <begin position="12"/>
        <end position="54"/>
    </location>
</feature>
<dbReference type="RefSeq" id="WP_143084200.1">
    <property type="nucleotide sequence ID" value="NZ_FOYD01000011.1"/>
</dbReference>